<comment type="caution">
    <text evidence="6">The sequence shown here is derived from an EMBL/GenBank/DDBJ whole genome shotgun (WGS) entry which is preliminary data.</text>
</comment>
<evidence type="ECO:0000256" key="4">
    <source>
        <dbReference type="ARBA" id="ARBA00022729"/>
    </source>
</evidence>
<organism evidence="6 7">
    <name type="scientific">Phytophthora palmivora</name>
    <dbReference type="NCBI Taxonomy" id="4796"/>
    <lineage>
        <taxon>Eukaryota</taxon>
        <taxon>Sar</taxon>
        <taxon>Stramenopiles</taxon>
        <taxon>Oomycota</taxon>
        <taxon>Peronosporomycetes</taxon>
        <taxon>Peronosporales</taxon>
        <taxon>Peronosporaceae</taxon>
        <taxon>Phytophthora</taxon>
    </lineage>
</organism>
<feature type="signal peptide" evidence="5">
    <location>
        <begin position="1"/>
        <end position="20"/>
    </location>
</feature>
<comment type="function">
    <text evidence="5">Effector that suppresses plant defense responses during pathogen infection.</text>
</comment>
<sequence length="211" mass="23545">MRVSYLLLVVAISLFATASATTELSSGVSTDTDPAIRINHVVGTSNRFLRVVQEKTENEERGVVDVKKVDELLQINQLDGALYNKPNRIALFKKWIAAPADVRKNAVLQLAHEKKFGKYEKIVRSWNAYKGRTDAGVGFPVLYPTVDGLLNPTMLDKAVKGGRTQKALFKKWNQAPVNVRNAAIAKLITDEKLSVKYKKILDAWKHRSVSV</sequence>
<dbReference type="EMBL" id="NCKW01003499">
    <property type="protein sequence ID" value="POM76221.1"/>
    <property type="molecule type" value="Genomic_DNA"/>
</dbReference>
<dbReference type="InterPro" id="IPR031825">
    <property type="entry name" value="RXLR"/>
</dbReference>
<evidence type="ECO:0000313" key="6">
    <source>
        <dbReference type="EMBL" id="POM76221.1"/>
    </source>
</evidence>
<dbReference type="Proteomes" id="UP000237271">
    <property type="component" value="Unassembled WGS sequence"/>
</dbReference>
<dbReference type="Pfam" id="PF16810">
    <property type="entry name" value="RXLR"/>
    <property type="match status" value="1"/>
</dbReference>
<evidence type="ECO:0000256" key="3">
    <source>
        <dbReference type="ARBA" id="ARBA00022525"/>
    </source>
</evidence>
<evidence type="ECO:0000313" key="7">
    <source>
        <dbReference type="Proteomes" id="UP000237271"/>
    </source>
</evidence>
<keyword evidence="7" id="KW-1185">Reference proteome</keyword>
<accession>A0A2P4YEJ2</accession>
<reference evidence="6 7" key="1">
    <citation type="journal article" date="2017" name="Genome Biol. Evol.">
        <title>Phytophthora megakarya and P. palmivora, closely related causal agents of cacao black pod rot, underwent increases in genome sizes and gene numbers by different mechanisms.</title>
        <authorList>
            <person name="Ali S.S."/>
            <person name="Shao J."/>
            <person name="Lary D.J."/>
            <person name="Kronmiller B."/>
            <person name="Shen D."/>
            <person name="Strem M.D."/>
            <person name="Amoako-Attah I."/>
            <person name="Akrofi A.Y."/>
            <person name="Begoude B.A."/>
            <person name="Ten Hoopen G.M."/>
            <person name="Coulibaly K."/>
            <person name="Kebe B.I."/>
            <person name="Melnick R.L."/>
            <person name="Guiltinan M.J."/>
            <person name="Tyler B.M."/>
            <person name="Meinhardt L.W."/>
            <person name="Bailey B.A."/>
        </authorList>
    </citation>
    <scope>NUCLEOTIDE SEQUENCE [LARGE SCALE GENOMIC DNA]</scope>
    <source>
        <strain evidence="7">sbr112.9</strain>
    </source>
</reference>
<dbReference type="AlphaFoldDB" id="A0A2P4YEJ2"/>
<name>A0A2P4YEJ2_9STRA</name>
<feature type="chain" id="PRO_5028515719" description="RxLR effector protein" evidence="5">
    <location>
        <begin position="21"/>
        <end position="211"/>
    </location>
</feature>
<dbReference type="OrthoDB" id="141311at2759"/>
<evidence type="ECO:0000256" key="2">
    <source>
        <dbReference type="ARBA" id="ARBA00010400"/>
    </source>
</evidence>
<comment type="domain">
    <text evidence="5">The RxLR-dEER motif acts to carry the protein into the host cell cytoplasm through binding to cell surface phosphatidylinositol-3-phosphate.</text>
</comment>
<comment type="subcellular location">
    <subcellularLocation>
        <location evidence="1 5">Secreted</location>
    </subcellularLocation>
</comment>
<comment type="similarity">
    <text evidence="2 5">Belongs to the RxLR effector family.</text>
</comment>
<proteinExistence type="inferred from homology"/>
<keyword evidence="4 5" id="KW-0732">Signal</keyword>
<evidence type="ECO:0000256" key="5">
    <source>
        <dbReference type="RuleBase" id="RU367124"/>
    </source>
</evidence>
<protein>
    <recommendedName>
        <fullName evidence="5">RxLR effector protein</fullName>
    </recommendedName>
</protein>
<dbReference type="GO" id="GO:0005576">
    <property type="term" value="C:extracellular region"/>
    <property type="evidence" value="ECO:0007669"/>
    <property type="project" value="UniProtKB-SubCell"/>
</dbReference>
<evidence type="ECO:0000256" key="1">
    <source>
        <dbReference type="ARBA" id="ARBA00004613"/>
    </source>
</evidence>
<keyword evidence="3 5" id="KW-0964">Secreted</keyword>
<gene>
    <name evidence="6" type="ORF">PHPALM_6566</name>
</gene>